<dbReference type="AlphaFoldDB" id="A0A3N0FGG6"/>
<dbReference type="OrthoDB" id="2664633at2"/>
<evidence type="ECO:0000313" key="2">
    <source>
        <dbReference type="Proteomes" id="UP000276061"/>
    </source>
</evidence>
<name>A0A3N0FGG6_9GAMM</name>
<comment type="caution">
    <text evidence="1">The sequence shown here is derived from an EMBL/GenBank/DDBJ whole genome shotgun (WGS) entry which is preliminary data.</text>
</comment>
<gene>
    <name evidence="1" type="ORF">EF878_21245</name>
</gene>
<dbReference type="EMBL" id="RJLR01000122">
    <property type="protein sequence ID" value="RNL99144.1"/>
    <property type="molecule type" value="Genomic_DNA"/>
</dbReference>
<evidence type="ECO:0008006" key="3">
    <source>
        <dbReference type="Google" id="ProtNLM"/>
    </source>
</evidence>
<accession>A0A3N0FGG6</accession>
<feature type="non-terminal residue" evidence="1">
    <location>
        <position position="88"/>
    </location>
</feature>
<dbReference type="Proteomes" id="UP000276061">
    <property type="component" value="Unassembled WGS sequence"/>
</dbReference>
<reference evidence="1 2" key="1">
    <citation type="submission" date="2018-11" db="EMBL/GenBank/DDBJ databases">
        <title>Characterization of surface water Dickeya isolates.</title>
        <authorList>
            <person name="Van Gijsegem F."/>
            <person name="Pedron J."/>
        </authorList>
    </citation>
    <scope>NUCLEOTIDE SEQUENCE [LARGE SCALE GENOMIC DNA]</scope>
    <source>
        <strain evidence="1 2">FVG1-MFV-O17</strain>
    </source>
</reference>
<protein>
    <recommendedName>
        <fullName evidence="3">Autotransporter outer membrane beta-barrel domain-containing protein</fullName>
    </recommendedName>
</protein>
<feature type="non-terminal residue" evidence="1">
    <location>
        <position position="1"/>
    </location>
</feature>
<evidence type="ECO:0000313" key="1">
    <source>
        <dbReference type="EMBL" id="RNL99144.1"/>
    </source>
</evidence>
<organism evidence="1 2">
    <name type="scientific">Dickeya undicola</name>
    <dbReference type="NCBI Taxonomy" id="1577887"/>
    <lineage>
        <taxon>Bacteria</taxon>
        <taxon>Pseudomonadati</taxon>
        <taxon>Pseudomonadota</taxon>
        <taxon>Gammaproteobacteria</taxon>
        <taxon>Enterobacterales</taxon>
        <taxon>Pectobacteriaceae</taxon>
        <taxon>Dickeya</taxon>
    </lineage>
</organism>
<sequence>ADTLTLRADRVSNAGRLQGTAALTLDGVSRYTGTDSSQLLSGGTATLALDTADNAGLWQADVLNVSGTSLTNHGGLTGLSGLNLDTAS</sequence>
<proteinExistence type="predicted"/>